<evidence type="ECO:0000313" key="1">
    <source>
        <dbReference type="EMBL" id="KAJ2974151.1"/>
    </source>
</evidence>
<comment type="caution">
    <text evidence="1">The sequence shown here is derived from an EMBL/GenBank/DDBJ whole genome shotgun (WGS) entry which is preliminary data.</text>
</comment>
<reference evidence="1" key="1">
    <citation type="submission" date="2022-10" db="EMBL/GenBank/DDBJ databases">
        <title>Genome Sequence of Xylaria curta.</title>
        <authorList>
            <person name="Buettner E."/>
        </authorList>
    </citation>
    <scope>NUCLEOTIDE SEQUENCE</scope>
    <source>
        <strain evidence="1">Babe10</strain>
    </source>
</reference>
<dbReference type="Proteomes" id="UP001143856">
    <property type="component" value="Unassembled WGS sequence"/>
</dbReference>
<sequence length="289" mass="32722">MANQGGSIANETLAKQLEALTARLAILEGRCAELSGHPRGNSPSIVGEKKETSGLATPQGKTYEPWQVKVVTNKRDPDSEGGTRKDFEETKLDSGKSSRQGAAAILRRFFNEDSASTKEQVTGSEIEILDEHLRDLLRRLLAHHPTHDFYGDPAKIESPYESLVMNWDLLIAESEKKQENNGDEIARKALGQILKLLQENTGDSKLDDYFKDRDSLITSKSITFNTLWTIFPPGTIVYGRPYLKCHEVFIVEDIYTTWPEPDDRDWELACWTYDWDGRAFRRRPITCEG</sequence>
<proteinExistence type="predicted"/>
<evidence type="ECO:0000313" key="2">
    <source>
        <dbReference type="Proteomes" id="UP001143856"/>
    </source>
</evidence>
<name>A0ACC1N6A7_9PEZI</name>
<dbReference type="EMBL" id="JAPDGR010002801">
    <property type="protein sequence ID" value="KAJ2974151.1"/>
    <property type="molecule type" value="Genomic_DNA"/>
</dbReference>
<protein>
    <submittedName>
        <fullName evidence="1">Uncharacterized protein</fullName>
    </submittedName>
</protein>
<gene>
    <name evidence="1" type="ORF">NUW58_g8751</name>
</gene>
<organism evidence="1 2">
    <name type="scientific">Xylaria curta</name>
    <dbReference type="NCBI Taxonomy" id="42375"/>
    <lineage>
        <taxon>Eukaryota</taxon>
        <taxon>Fungi</taxon>
        <taxon>Dikarya</taxon>
        <taxon>Ascomycota</taxon>
        <taxon>Pezizomycotina</taxon>
        <taxon>Sordariomycetes</taxon>
        <taxon>Xylariomycetidae</taxon>
        <taxon>Xylariales</taxon>
        <taxon>Xylariaceae</taxon>
        <taxon>Xylaria</taxon>
    </lineage>
</organism>
<accession>A0ACC1N6A7</accession>
<keyword evidence="2" id="KW-1185">Reference proteome</keyword>